<evidence type="ECO:0000313" key="1">
    <source>
        <dbReference type="EMBL" id="KAJ0171198.1"/>
    </source>
</evidence>
<accession>A0ACC1CHX9</accession>
<protein>
    <submittedName>
        <fullName evidence="1">Uncharacterized protein</fullName>
    </submittedName>
</protein>
<name>A0ACC1CHX9_9NEOP</name>
<proteinExistence type="predicted"/>
<dbReference type="EMBL" id="CM034411">
    <property type="protein sequence ID" value="KAJ0171198.1"/>
    <property type="molecule type" value="Genomic_DNA"/>
</dbReference>
<evidence type="ECO:0000313" key="2">
    <source>
        <dbReference type="Proteomes" id="UP000824533"/>
    </source>
</evidence>
<sequence length="481" mass="53605">MVREWITPWKKQCFVVTGVSINISQLGMVMGFAAVLLPQLRLKNSSIPVDEDSASWIAALPGIALLFGNFSIPPIMAKFGRKKANFLSIGICLIGWLGVATSKTLTWLIIARFLQGFGMGMGSCIAPVLIGEYSSPTNRGPFSMMMSLIMAVGTLTIHAVGSYCTWQTTAIVGTCITFADMLIVIFSPESPSWLAARGRFEDCRRSFRWLRGYTDEEELATMLTANKACQENKQNASSFNQRLTNFGEIVRKREFYKPVLIMIHIYTMGQWAGINILAPFAIDIVNELVGASKYVPYIVIGMDIERLLSGVLAVYIIRKLNRRTMLFTTLGLNTLIIFLTAGYSYIKTSGYYSHPAIGVTLIMLHMFTIATGSLPLPYTIAGEIFPLEYRSLSSGISALFSSLNIFLSVKTLPFLFDHLGVHGAYGLYGCILLYCLTVAWFFLPETKDRTLQDIEDDIRGIRREKSNRPLTALIRDKNEKV</sequence>
<dbReference type="Proteomes" id="UP000824533">
    <property type="component" value="Linkage Group LG25"/>
</dbReference>
<reference evidence="1 2" key="1">
    <citation type="journal article" date="2021" name="Front. Genet.">
        <title>Chromosome-Level Genome Assembly Reveals Significant Gene Expansion in the Toll and IMD Signaling Pathways of Dendrolimus kikuchii.</title>
        <authorList>
            <person name="Zhou J."/>
            <person name="Wu P."/>
            <person name="Xiong Z."/>
            <person name="Liu N."/>
            <person name="Zhao N."/>
            <person name="Ji M."/>
            <person name="Qiu Y."/>
            <person name="Yang B."/>
        </authorList>
    </citation>
    <scope>NUCLEOTIDE SEQUENCE [LARGE SCALE GENOMIC DNA]</scope>
    <source>
        <strain evidence="1">Ann1</strain>
    </source>
</reference>
<keyword evidence="2" id="KW-1185">Reference proteome</keyword>
<comment type="caution">
    <text evidence="1">The sequence shown here is derived from an EMBL/GenBank/DDBJ whole genome shotgun (WGS) entry which is preliminary data.</text>
</comment>
<gene>
    <name evidence="1" type="ORF">K1T71_013397</name>
</gene>
<organism evidence="1 2">
    <name type="scientific">Dendrolimus kikuchii</name>
    <dbReference type="NCBI Taxonomy" id="765133"/>
    <lineage>
        <taxon>Eukaryota</taxon>
        <taxon>Metazoa</taxon>
        <taxon>Ecdysozoa</taxon>
        <taxon>Arthropoda</taxon>
        <taxon>Hexapoda</taxon>
        <taxon>Insecta</taxon>
        <taxon>Pterygota</taxon>
        <taxon>Neoptera</taxon>
        <taxon>Endopterygota</taxon>
        <taxon>Lepidoptera</taxon>
        <taxon>Glossata</taxon>
        <taxon>Ditrysia</taxon>
        <taxon>Bombycoidea</taxon>
        <taxon>Lasiocampidae</taxon>
        <taxon>Dendrolimus</taxon>
    </lineage>
</organism>